<reference evidence="8" key="1">
    <citation type="journal article" date="2014" name="Int. J. Syst. Evol. Microbiol.">
        <title>Complete genome sequence of Corynebacterium casei LMG S-19264T (=DSM 44701T), isolated from a smear-ripened cheese.</title>
        <authorList>
            <consortium name="US DOE Joint Genome Institute (JGI-PGF)"/>
            <person name="Walter F."/>
            <person name="Albersmeier A."/>
            <person name="Kalinowski J."/>
            <person name="Ruckert C."/>
        </authorList>
    </citation>
    <scope>NUCLEOTIDE SEQUENCE</scope>
    <source>
        <strain evidence="8">CGMCC 1.6293</strain>
    </source>
</reference>
<keyword evidence="5" id="KW-0812">Transmembrane</keyword>
<organism evidence="8 9">
    <name type="scientific">Pseudooceanicola nanhaiensis</name>
    <dbReference type="NCBI Taxonomy" id="375761"/>
    <lineage>
        <taxon>Bacteria</taxon>
        <taxon>Pseudomonadati</taxon>
        <taxon>Pseudomonadota</taxon>
        <taxon>Alphaproteobacteria</taxon>
        <taxon>Rhodobacterales</taxon>
        <taxon>Paracoccaceae</taxon>
        <taxon>Pseudooceanicola</taxon>
    </lineage>
</organism>
<dbReference type="CDD" id="cd06225">
    <property type="entry name" value="HAMP"/>
    <property type="match status" value="1"/>
</dbReference>
<keyword evidence="4" id="KW-0807">Transducer</keyword>
<keyword evidence="9" id="KW-1185">Reference proteome</keyword>
<evidence type="ECO:0000259" key="6">
    <source>
        <dbReference type="PROSITE" id="PS50111"/>
    </source>
</evidence>
<feature type="domain" description="Methyl-accepting transducer" evidence="6">
    <location>
        <begin position="538"/>
        <end position="767"/>
    </location>
</feature>
<sequence length="806" mass="85417">MFKSLMSRLSLRLLAFGIIGTTLLASLLLVVTFLFIQRQVALSQKNAVRLAELANPLDPAINSLVAALGYGGMIHAYKNAELRGGAAFPEEASRRIGAALAALDEILFLDQRSRDDVAVIRRTLAAYEANNTKVEFLRAIGTTPEVLAAATAIDDAPAIAALNSIFSRRVAGDEASKTGIVRSLRLALGYGGAVHAFKDYILYKQPEMADRAEAGLARAAQEIDRYRSLDISAGEFAALRDISGVVEAYRDGLAKVREMVEEGADAEAIDAAVGVDDAPAVRGFGVLDRALLLNVEESAEALDAELHRVNLIAMAVTGLVLFAGLAISALVGVILNAAAVRPAAMIASGMKRLTDGETDVDFSRQIGETEIGIIAGVAAQFGETLRHNEKLRAESEAQAREQQAMAAEQARLLEDQKALEARMRRDGEALAARQAQQDDLQRRIAEAVSAASAGDFSVRIDRDYGVEDLDRLARHFNHLLASVARGVAAVSAVTQEMARGDFTVRMAGDFEGDFARLQDGFNEALVEIGRLVEEVMGNATSIDSEAAAIAAASADLSRRTETQAATLEETAAAVTELTASVKSVAENSQEARGMANRAGEVADESGEVVDSAVAAMDRIVASSSKISKVTALIDDIAFQTNLLALNAGVEAARAGESGRGFAVVATEVRALAHRSSDAAKEINGLIATSENEIGAGAEKISRAGDSIREIASYVTRLRDAIDSVASATSEQSISLQEVNAAMLQLDNVTQQNVAMFEETTASTAALRKRSAELVEAGSRFRIIEGAGWTEDDESDWHEAGDDRAVG</sequence>
<evidence type="ECO:0000256" key="2">
    <source>
        <dbReference type="ARBA" id="ARBA00022500"/>
    </source>
</evidence>
<dbReference type="PRINTS" id="PR00260">
    <property type="entry name" value="CHEMTRNSDUCR"/>
</dbReference>
<evidence type="ECO:0000256" key="3">
    <source>
        <dbReference type="ARBA" id="ARBA00029447"/>
    </source>
</evidence>
<dbReference type="PANTHER" id="PTHR43531:SF11">
    <property type="entry name" value="METHYL-ACCEPTING CHEMOTAXIS PROTEIN 3"/>
    <property type="match status" value="1"/>
</dbReference>
<keyword evidence="5" id="KW-1133">Transmembrane helix</keyword>
<keyword evidence="2" id="KW-0145">Chemotaxis</keyword>
<dbReference type="Pfam" id="PF18947">
    <property type="entry name" value="HAMP_2"/>
    <property type="match status" value="1"/>
</dbReference>
<evidence type="ECO:0000256" key="5">
    <source>
        <dbReference type="SAM" id="Phobius"/>
    </source>
</evidence>
<dbReference type="PROSITE" id="PS50885">
    <property type="entry name" value="HAMP"/>
    <property type="match status" value="2"/>
</dbReference>
<dbReference type="EMBL" id="BMLF01000001">
    <property type="protein sequence ID" value="GGL94737.1"/>
    <property type="molecule type" value="Genomic_DNA"/>
</dbReference>
<evidence type="ECO:0000313" key="9">
    <source>
        <dbReference type="Proteomes" id="UP000649829"/>
    </source>
</evidence>
<evidence type="ECO:0000313" key="8">
    <source>
        <dbReference type="EMBL" id="GGL94737.1"/>
    </source>
</evidence>
<reference evidence="8" key="2">
    <citation type="submission" date="2020-09" db="EMBL/GenBank/DDBJ databases">
        <authorList>
            <person name="Sun Q."/>
            <person name="Zhou Y."/>
        </authorList>
    </citation>
    <scope>NUCLEOTIDE SEQUENCE</scope>
    <source>
        <strain evidence="8">CGMCC 1.6293</strain>
    </source>
</reference>
<dbReference type="GO" id="GO:0004888">
    <property type="term" value="F:transmembrane signaling receptor activity"/>
    <property type="evidence" value="ECO:0007669"/>
    <property type="project" value="InterPro"/>
</dbReference>
<dbReference type="Proteomes" id="UP000649829">
    <property type="component" value="Unassembled WGS sequence"/>
</dbReference>
<dbReference type="SUPFAM" id="SSF58104">
    <property type="entry name" value="Methyl-accepting chemotaxis protein (MCP) signaling domain"/>
    <property type="match status" value="1"/>
</dbReference>
<comment type="subcellular location">
    <subcellularLocation>
        <location evidence="1">Membrane</location>
    </subcellularLocation>
</comment>
<dbReference type="PROSITE" id="PS50111">
    <property type="entry name" value="CHEMOTAXIS_TRANSDUC_2"/>
    <property type="match status" value="1"/>
</dbReference>
<evidence type="ECO:0000256" key="4">
    <source>
        <dbReference type="PROSITE-ProRule" id="PRU00284"/>
    </source>
</evidence>
<protein>
    <recommendedName>
        <fullName evidence="10">Methyl-accepting chemotaxis protein</fullName>
    </recommendedName>
</protein>
<feature type="domain" description="HAMP" evidence="7">
    <location>
        <begin position="442"/>
        <end position="480"/>
    </location>
</feature>
<comment type="caution">
    <text evidence="8">The sequence shown here is derived from an EMBL/GenBank/DDBJ whole genome shotgun (WGS) entry which is preliminary data.</text>
</comment>
<dbReference type="PANTHER" id="PTHR43531">
    <property type="entry name" value="PROTEIN ICFG"/>
    <property type="match status" value="1"/>
</dbReference>
<dbReference type="InterPro" id="IPR004090">
    <property type="entry name" value="Chemotax_Me-accpt_rcpt"/>
</dbReference>
<dbReference type="GO" id="GO:0006935">
    <property type="term" value="P:chemotaxis"/>
    <property type="evidence" value="ECO:0007669"/>
    <property type="project" value="UniProtKB-KW"/>
</dbReference>
<dbReference type="InterPro" id="IPR051310">
    <property type="entry name" value="MCP_chemotaxis"/>
</dbReference>
<dbReference type="GO" id="GO:0007165">
    <property type="term" value="P:signal transduction"/>
    <property type="evidence" value="ECO:0007669"/>
    <property type="project" value="UniProtKB-KW"/>
</dbReference>
<dbReference type="RefSeq" id="WP_156954656.1">
    <property type="nucleotide sequence ID" value="NZ_BMLF01000001.1"/>
</dbReference>
<evidence type="ECO:0008006" key="10">
    <source>
        <dbReference type="Google" id="ProtNLM"/>
    </source>
</evidence>
<feature type="domain" description="HAMP" evidence="7">
    <location>
        <begin position="481"/>
        <end position="533"/>
    </location>
</feature>
<gene>
    <name evidence="8" type="ORF">GCM10011534_16180</name>
</gene>
<evidence type="ECO:0000256" key="1">
    <source>
        <dbReference type="ARBA" id="ARBA00004370"/>
    </source>
</evidence>
<dbReference type="FunFam" id="1.10.287.950:FF:000001">
    <property type="entry name" value="Methyl-accepting chemotaxis sensory transducer"/>
    <property type="match status" value="1"/>
</dbReference>
<dbReference type="GO" id="GO:0016020">
    <property type="term" value="C:membrane"/>
    <property type="evidence" value="ECO:0007669"/>
    <property type="project" value="UniProtKB-SubCell"/>
</dbReference>
<comment type="similarity">
    <text evidence="3">Belongs to the methyl-accepting chemotaxis (MCP) protein family.</text>
</comment>
<dbReference type="SMART" id="SM00283">
    <property type="entry name" value="MA"/>
    <property type="match status" value="1"/>
</dbReference>
<proteinExistence type="inferred from homology"/>
<feature type="transmembrane region" description="Helical" evidence="5">
    <location>
        <begin position="311"/>
        <end position="335"/>
    </location>
</feature>
<dbReference type="Gene3D" id="1.10.287.950">
    <property type="entry name" value="Methyl-accepting chemotaxis protein"/>
    <property type="match status" value="1"/>
</dbReference>
<keyword evidence="5" id="KW-0472">Membrane</keyword>
<dbReference type="InterPro" id="IPR003660">
    <property type="entry name" value="HAMP_dom"/>
</dbReference>
<dbReference type="InterPro" id="IPR004089">
    <property type="entry name" value="MCPsignal_dom"/>
</dbReference>
<dbReference type="SMART" id="SM00304">
    <property type="entry name" value="HAMP"/>
    <property type="match status" value="3"/>
</dbReference>
<dbReference type="Pfam" id="PF00015">
    <property type="entry name" value="MCPsignal"/>
    <property type="match status" value="1"/>
</dbReference>
<dbReference type="CDD" id="cd11386">
    <property type="entry name" value="MCP_signal"/>
    <property type="match status" value="1"/>
</dbReference>
<evidence type="ECO:0000259" key="7">
    <source>
        <dbReference type="PROSITE" id="PS50885"/>
    </source>
</evidence>
<name>A0A917SS23_9RHOB</name>
<dbReference type="AlphaFoldDB" id="A0A917SS23"/>
<feature type="transmembrane region" description="Helical" evidence="5">
    <location>
        <begin position="12"/>
        <end position="36"/>
    </location>
</feature>
<accession>A0A917SS23</accession>